<dbReference type="EMBL" id="KN824301">
    <property type="protein sequence ID" value="KIM27094.1"/>
    <property type="molecule type" value="Genomic_DNA"/>
</dbReference>
<dbReference type="HOGENOM" id="CLU_611341_0_0_1"/>
<dbReference type="Proteomes" id="UP000054097">
    <property type="component" value="Unassembled WGS sequence"/>
</dbReference>
<gene>
    <name evidence="1" type="ORF">M408DRAFT_173526</name>
</gene>
<evidence type="ECO:0000313" key="2">
    <source>
        <dbReference type="Proteomes" id="UP000054097"/>
    </source>
</evidence>
<evidence type="ECO:0000313" key="1">
    <source>
        <dbReference type="EMBL" id="KIM27094.1"/>
    </source>
</evidence>
<sequence>MPVLWTFVQLDLRRYAEETINFGGVNLLRLWLSRSKNTRLHLCIEGFEDKGTYDQSIFPLSEIDLDRVCYFSLAYRGGECSEASHWVLKLDHVIEASVVGRYSRDFRLDIRMPQLRKLRLLVPELQGFVSSHPTIRLLTVNRSAVECIKHELTKARNGGRIFKQITILGSFSSLPLGVHGLLATEFVFDGHRDILQFPNTGSSPLLTCLTSRLRLRRISPNDFRTLYSFWGPDGGGIGAAITFLELTDLQWGSTHSHLLFNHLPDLVDLWIEDNRPIENDDEILPRWGTPKDTPTEVLDELPKFYRRLKSLSKITFLAQSPQSAQGLIEFVRRSNRKLEITVSSGCFTAPECEQLRQLSVLNVVVLYARRIEGIVRRTLGK</sequence>
<name>A0A0C3B4K9_SERVB</name>
<protein>
    <submittedName>
        <fullName evidence="1">Uncharacterized protein</fullName>
    </submittedName>
</protein>
<accession>A0A0C3B4K9</accession>
<reference evidence="1 2" key="1">
    <citation type="submission" date="2014-04" db="EMBL/GenBank/DDBJ databases">
        <authorList>
            <consortium name="DOE Joint Genome Institute"/>
            <person name="Kuo A."/>
            <person name="Zuccaro A."/>
            <person name="Kohler A."/>
            <person name="Nagy L.G."/>
            <person name="Floudas D."/>
            <person name="Copeland A."/>
            <person name="Barry K.W."/>
            <person name="Cichocki N."/>
            <person name="Veneault-Fourrey C."/>
            <person name="LaButti K."/>
            <person name="Lindquist E.A."/>
            <person name="Lipzen A."/>
            <person name="Lundell T."/>
            <person name="Morin E."/>
            <person name="Murat C."/>
            <person name="Sun H."/>
            <person name="Tunlid A."/>
            <person name="Henrissat B."/>
            <person name="Grigoriev I.V."/>
            <person name="Hibbett D.S."/>
            <person name="Martin F."/>
            <person name="Nordberg H.P."/>
            <person name="Cantor M.N."/>
            <person name="Hua S.X."/>
        </authorList>
    </citation>
    <scope>NUCLEOTIDE SEQUENCE [LARGE SCALE GENOMIC DNA]</scope>
    <source>
        <strain evidence="1 2">MAFF 305830</strain>
    </source>
</reference>
<reference evidence="2" key="2">
    <citation type="submission" date="2015-01" db="EMBL/GenBank/DDBJ databases">
        <title>Evolutionary Origins and Diversification of the Mycorrhizal Mutualists.</title>
        <authorList>
            <consortium name="DOE Joint Genome Institute"/>
            <consortium name="Mycorrhizal Genomics Consortium"/>
            <person name="Kohler A."/>
            <person name="Kuo A."/>
            <person name="Nagy L.G."/>
            <person name="Floudas D."/>
            <person name="Copeland A."/>
            <person name="Barry K.W."/>
            <person name="Cichocki N."/>
            <person name="Veneault-Fourrey C."/>
            <person name="LaButti K."/>
            <person name="Lindquist E.A."/>
            <person name="Lipzen A."/>
            <person name="Lundell T."/>
            <person name="Morin E."/>
            <person name="Murat C."/>
            <person name="Riley R."/>
            <person name="Ohm R."/>
            <person name="Sun H."/>
            <person name="Tunlid A."/>
            <person name="Henrissat B."/>
            <person name="Grigoriev I.V."/>
            <person name="Hibbett D.S."/>
            <person name="Martin F."/>
        </authorList>
    </citation>
    <scope>NUCLEOTIDE SEQUENCE [LARGE SCALE GENOMIC DNA]</scope>
    <source>
        <strain evidence="2">MAFF 305830</strain>
    </source>
</reference>
<dbReference type="AlphaFoldDB" id="A0A0C3B4K9"/>
<proteinExistence type="predicted"/>
<organism evidence="1 2">
    <name type="scientific">Serendipita vermifera MAFF 305830</name>
    <dbReference type="NCBI Taxonomy" id="933852"/>
    <lineage>
        <taxon>Eukaryota</taxon>
        <taxon>Fungi</taxon>
        <taxon>Dikarya</taxon>
        <taxon>Basidiomycota</taxon>
        <taxon>Agaricomycotina</taxon>
        <taxon>Agaricomycetes</taxon>
        <taxon>Sebacinales</taxon>
        <taxon>Serendipitaceae</taxon>
        <taxon>Serendipita</taxon>
    </lineage>
</organism>
<keyword evidence="2" id="KW-1185">Reference proteome</keyword>